<keyword evidence="6" id="KW-1185">Reference proteome</keyword>
<evidence type="ECO:0000256" key="2">
    <source>
        <dbReference type="ARBA" id="ARBA00022989"/>
    </source>
</evidence>
<protein>
    <recommendedName>
        <fullName evidence="7">WAT1-related protein</fullName>
    </recommendedName>
</protein>
<dbReference type="PANTHER" id="PTHR31218">
    <property type="entry name" value="WAT1-RELATED PROTEIN"/>
    <property type="match status" value="1"/>
</dbReference>
<accession>A0A067FJI3</accession>
<feature type="transmembrane region" description="Helical" evidence="4">
    <location>
        <begin position="116"/>
        <end position="139"/>
    </location>
</feature>
<dbReference type="EMBL" id="KK784900">
    <property type="protein sequence ID" value="KDO66265.1"/>
    <property type="molecule type" value="Genomic_DNA"/>
</dbReference>
<evidence type="ECO:0000256" key="3">
    <source>
        <dbReference type="ARBA" id="ARBA00023136"/>
    </source>
</evidence>
<feature type="non-terminal residue" evidence="5">
    <location>
        <position position="167"/>
    </location>
</feature>
<proteinExistence type="predicted"/>
<sequence length="167" mass="18470">MKKLILGVDEKDDIIKQIKAIRNLEQLFKAASSKGLSYYVFVGYSYPLATLALLPLIFIFPSTTTVVPPFKFSLLLRIFLLSSIGVLSQTVGYIGIAYSSPTLSAAITNTIPAFTFTLAILFSCLKMMSWIEIIIIIIINNDTLTSKMDKAASTNCPPSEEFLNHIH</sequence>
<organism evidence="5 6">
    <name type="scientific">Citrus sinensis</name>
    <name type="common">Sweet orange</name>
    <name type="synonym">Citrus aurantium var. sinensis</name>
    <dbReference type="NCBI Taxonomy" id="2711"/>
    <lineage>
        <taxon>Eukaryota</taxon>
        <taxon>Viridiplantae</taxon>
        <taxon>Streptophyta</taxon>
        <taxon>Embryophyta</taxon>
        <taxon>Tracheophyta</taxon>
        <taxon>Spermatophyta</taxon>
        <taxon>Magnoliopsida</taxon>
        <taxon>eudicotyledons</taxon>
        <taxon>Gunneridae</taxon>
        <taxon>Pentapetalae</taxon>
        <taxon>rosids</taxon>
        <taxon>malvids</taxon>
        <taxon>Sapindales</taxon>
        <taxon>Rutaceae</taxon>
        <taxon>Aurantioideae</taxon>
        <taxon>Citrus</taxon>
    </lineage>
</organism>
<evidence type="ECO:0000313" key="5">
    <source>
        <dbReference type="EMBL" id="KDO66265.1"/>
    </source>
</evidence>
<feature type="transmembrane region" description="Helical" evidence="4">
    <location>
        <begin position="36"/>
        <end position="60"/>
    </location>
</feature>
<evidence type="ECO:0000256" key="1">
    <source>
        <dbReference type="ARBA" id="ARBA00022692"/>
    </source>
</evidence>
<dbReference type="InterPro" id="IPR030184">
    <property type="entry name" value="WAT1-related"/>
</dbReference>
<keyword evidence="1 4" id="KW-0812">Transmembrane</keyword>
<gene>
    <name evidence="5" type="ORF">CISIN_1g042874mg</name>
</gene>
<keyword evidence="3 4" id="KW-0472">Membrane</keyword>
<dbReference type="GO" id="GO:0022857">
    <property type="term" value="F:transmembrane transporter activity"/>
    <property type="evidence" value="ECO:0007669"/>
    <property type="project" value="InterPro"/>
</dbReference>
<reference evidence="5 6" key="1">
    <citation type="submission" date="2014-04" db="EMBL/GenBank/DDBJ databases">
        <authorList>
            <consortium name="International Citrus Genome Consortium"/>
            <person name="Gmitter F."/>
            <person name="Chen C."/>
            <person name="Farmerie W."/>
            <person name="Harkins T."/>
            <person name="Desany B."/>
            <person name="Mohiuddin M."/>
            <person name="Kodira C."/>
            <person name="Borodovsky M."/>
            <person name="Lomsadze A."/>
            <person name="Burns P."/>
            <person name="Jenkins J."/>
            <person name="Prochnik S."/>
            <person name="Shu S."/>
            <person name="Chapman J."/>
            <person name="Pitluck S."/>
            <person name="Schmutz J."/>
            <person name="Rokhsar D."/>
        </authorList>
    </citation>
    <scope>NUCLEOTIDE SEQUENCE</scope>
</reference>
<evidence type="ECO:0000313" key="6">
    <source>
        <dbReference type="Proteomes" id="UP000027120"/>
    </source>
</evidence>
<keyword evidence="2 4" id="KW-1133">Transmembrane helix</keyword>
<feature type="transmembrane region" description="Helical" evidence="4">
    <location>
        <begin position="72"/>
        <end position="96"/>
    </location>
</feature>
<evidence type="ECO:0008006" key="7">
    <source>
        <dbReference type="Google" id="ProtNLM"/>
    </source>
</evidence>
<dbReference type="STRING" id="2711.A0A067FJI3"/>
<dbReference type="AlphaFoldDB" id="A0A067FJI3"/>
<dbReference type="GO" id="GO:0005886">
    <property type="term" value="C:plasma membrane"/>
    <property type="evidence" value="ECO:0000318"/>
    <property type="project" value="GO_Central"/>
</dbReference>
<name>A0A067FJI3_CITSI</name>
<dbReference type="Proteomes" id="UP000027120">
    <property type="component" value="Unassembled WGS sequence"/>
</dbReference>
<evidence type="ECO:0000256" key="4">
    <source>
        <dbReference type="SAM" id="Phobius"/>
    </source>
</evidence>